<dbReference type="Proteomes" id="UP000826212">
    <property type="component" value="Chromosome"/>
</dbReference>
<proteinExistence type="predicted"/>
<gene>
    <name evidence="1" type="ORF">K4L44_16535</name>
</gene>
<evidence type="ECO:0000313" key="1">
    <source>
        <dbReference type="EMBL" id="QZE14115.1"/>
    </source>
</evidence>
<name>A0AC61NIM3_9BACT</name>
<protein>
    <submittedName>
        <fullName evidence="1">Aminodeoxychorismate/anthranilate synthase component II</fullName>
    </submittedName>
</protein>
<evidence type="ECO:0000313" key="2">
    <source>
        <dbReference type="Proteomes" id="UP000826212"/>
    </source>
</evidence>
<reference evidence="1" key="1">
    <citation type="submission" date="2021-08" db="EMBL/GenBank/DDBJ databases">
        <title>Novel anaerobic bacterium isolated from sea squirt in East Sea, Republic of Korea.</title>
        <authorList>
            <person name="Nguyen T.H."/>
            <person name="Li Z."/>
            <person name="Lee Y.-J."/>
            <person name="Ko J."/>
            <person name="Kim S.-G."/>
        </authorList>
    </citation>
    <scope>NUCLEOTIDE SEQUENCE</scope>
    <source>
        <strain evidence="1">KCTC 25031</strain>
    </source>
</reference>
<organism evidence="1 2">
    <name type="scientific">Halosquirtibacter laminarini</name>
    <dbReference type="NCBI Taxonomy" id="3374600"/>
    <lineage>
        <taxon>Bacteria</taxon>
        <taxon>Pseudomonadati</taxon>
        <taxon>Bacteroidota</taxon>
        <taxon>Bacteroidia</taxon>
        <taxon>Marinilabiliales</taxon>
        <taxon>Prolixibacteraceae</taxon>
        <taxon>Halosquirtibacter</taxon>
    </lineage>
</organism>
<accession>A0AC61NIM3</accession>
<keyword evidence="2" id="KW-1185">Reference proteome</keyword>
<dbReference type="EMBL" id="CP081303">
    <property type="protein sequence ID" value="QZE14115.1"/>
    <property type="molecule type" value="Genomic_DNA"/>
</dbReference>
<sequence>MKIVIIDNYDSFTYNLVHLLKEIEEVEISVLRNDKFELEDLESYDKILLSPGPGIPSEAGLLMETIKAYSDKKPILGICLGHQAIGEYFGATLENLSTVYHGIQSEIMIDPKSPIFQGLDKLIKVGRYHSWAISNIELPECLEIIAKDENEQIMAIQHKELDIIGVQFHPESVLTPEGETMIRQWVKK</sequence>